<evidence type="ECO:0000313" key="3">
    <source>
        <dbReference type="Proteomes" id="UP000653674"/>
    </source>
</evidence>
<dbReference type="PANTHER" id="PTHR33164">
    <property type="entry name" value="TRANSCRIPTIONAL REGULATOR, MARR FAMILY"/>
    <property type="match status" value="1"/>
</dbReference>
<accession>A0A8J3LTU4</accession>
<sequence length="153" mass="17315">MSNPRWLDERAARMWRAFHEMRRHLDKAIERQLADAGLSTADYNLLVPLSEAPGDGLRARDLASHVDWDRSRLSHQLRRMEQRGLITRRDCPTDARGTMIMLTPAGRRAVEAAAPGHVETVRRHFVDLLSPEEIDTLTAISTRVRDSGADIAP</sequence>
<dbReference type="InterPro" id="IPR036390">
    <property type="entry name" value="WH_DNA-bd_sf"/>
</dbReference>
<dbReference type="GO" id="GO:0003700">
    <property type="term" value="F:DNA-binding transcription factor activity"/>
    <property type="evidence" value="ECO:0007669"/>
    <property type="project" value="InterPro"/>
</dbReference>
<dbReference type="Proteomes" id="UP000653674">
    <property type="component" value="Unassembled WGS sequence"/>
</dbReference>
<dbReference type="GO" id="GO:0006950">
    <property type="term" value="P:response to stress"/>
    <property type="evidence" value="ECO:0007669"/>
    <property type="project" value="TreeGrafter"/>
</dbReference>
<dbReference type="InterPro" id="IPR036388">
    <property type="entry name" value="WH-like_DNA-bd_sf"/>
</dbReference>
<name>A0A8J3LTU4_9ACTN</name>
<comment type="caution">
    <text evidence="2">The sequence shown here is derived from an EMBL/GenBank/DDBJ whole genome shotgun (WGS) entry which is preliminary data.</text>
</comment>
<dbReference type="Gene3D" id="1.10.10.10">
    <property type="entry name" value="Winged helix-like DNA-binding domain superfamily/Winged helix DNA-binding domain"/>
    <property type="match status" value="1"/>
</dbReference>
<dbReference type="PROSITE" id="PS50995">
    <property type="entry name" value="HTH_MARR_2"/>
    <property type="match status" value="1"/>
</dbReference>
<dbReference type="InterPro" id="IPR000835">
    <property type="entry name" value="HTH_MarR-typ"/>
</dbReference>
<dbReference type="InterPro" id="IPR039422">
    <property type="entry name" value="MarR/SlyA-like"/>
</dbReference>
<dbReference type="PRINTS" id="PR00598">
    <property type="entry name" value="HTHMARR"/>
</dbReference>
<evidence type="ECO:0000259" key="1">
    <source>
        <dbReference type="PROSITE" id="PS50995"/>
    </source>
</evidence>
<evidence type="ECO:0000313" key="2">
    <source>
        <dbReference type="EMBL" id="GIG73165.1"/>
    </source>
</evidence>
<reference evidence="2" key="1">
    <citation type="submission" date="2021-01" db="EMBL/GenBank/DDBJ databases">
        <title>Whole genome shotgun sequence of Planosporangium flavigriseum NBRC 105377.</title>
        <authorList>
            <person name="Komaki H."/>
            <person name="Tamura T."/>
        </authorList>
    </citation>
    <scope>NUCLEOTIDE SEQUENCE</scope>
    <source>
        <strain evidence="2">NBRC 105377</strain>
    </source>
</reference>
<dbReference type="AlphaFoldDB" id="A0A8J3LTU4"/>
<proteinExistence type="predicted"/>
<dbReference type="EMBL" id="BONU01000007">
    <property type="protein sequence ID" value="GIG73165.1"/>
    <property type="molecule type" value="Genomic_DNA"/>
</dbReference>
<dbReference type="Pfam" id="PF01047">
    <property type="entry name" value="MarR"/>
    <property type="match status" value="1"/>
</dbReference>
<dbReference type="SUPFAM" id="SSF46785">
    <property type="entry name" value="Winged helix' DNA-binding domain"/>
    <property type="match status" value="1"/>
</dbReference>
<dbReference type="RefSeq" id="WP_168071687.1">
    <property type="nucleotide sequence ID" value="NZ_BAAAQJ010000003.1"/>
</dbReference>
<protein>
    <submittedName>
        <fullName evidence="2">MarR family transcriptional regulator</fullName>
    </submittedName>
</protein>
<dbReference type="PANTHER" id="PTHR33164:SF99">
    <property type="entry name" value="MARR FAMILY REGULATORY PROTEIN"/>
    <property type="match status" value="1"/>
</dbReference>
<dbReference type="SMART" id="SM00347">
    <property type="entry name" value="HTH_MARR"/>
    <property type="match status" value="1"/>
</dbReference>
<gene>
    <name evidence="2" type="ORF">Pfl04_15690</name>
</gene>
<feature type="domain" description="HTH marR-type" evidence="1">
    <location>
        <begin position="11"/>
        <end position="146"/>
    </location>
</feature>
<keyword evidence="3" id="KW-1185">Reference proteome</keyword>
<organism evidence="2 3">
    <name type="scientific">Planosporangium flavigriseum</name>
    <dbReference type="NCBI Taxonomy" id="373681"/>
    <lineage>
        <taxon>Bacteria</taxon>
        <taxon>Bacillati</taxon>
        <taxon>Actinomycetota</taxon>
        <taxon>Actinomycetes</taxon>
        <taxon>Micromonosporales</taxon>
        <taxon>Micromonosporaceae</taxon>
        <taxon>Planosporangium</taxon>
    </lineage>
</organism>